<dbReference type="NCBIfam" id="NF045617">
    <property type="entry name" value="mostly_LP"/>
    <property type="match status" value="1"/>
</dbReference>
<gene>
    <name evidence="2" type="ORF">BS411_05465</name>
</gene>
<dbReference type="PROSITE" id="PS51257">
    <property type="entry name" value="PROKAR_LIPOPROTEIN"/>
    <property type="match status" value="1"/>
</dbReference>
<feature type="domain" description="DUF7480" evidence="1">
    <location>
        <begin position="26"/>
        <end position="106"/>
    </location>
</feature>
<evidence type="ECO:0000313" key="2">
    <source>
        <dbReference type="EMBL" id="PUX24822.1"/>
    </source>
</evidence>
<proteinExistence type="predicted"/>
<dbReference type="InterPro" id="IPR054657">
    <property type="entry name" value="T6SS_periplasmic_put"/>
</dbReference>
<dbReference type="EMBL" id="MSAG01000007">
    <property type="protein sequence ID" value="PUX24822.1"/>
    <property type="molecule type" value="Genomic_DNA"/>
</dbReference>
<comment type="caution">
    <text evidence="2">The sequence shown here is derived from an EMBL/GenBank/DDBJ whole genome shotgun (WGS) entry which is preliminary data.</text>
</comment>
<dbReference type="InterPro" id="IPR055903">
    <property type="entry name" value="DUF7480"/>
</dbReference>
<sequence length="128" mass="14405">MKKTVIPLFVFLLSGCPLGDRVPFLPAEVNLVDERLCVAVDEEIVPAPEKILRVRVWSYEAQKEVYIKNLAYSTLMLDAHRCAQTLEGFHFVEGKTYSVSVDTSSHHYVTHGFTVLASGDEIAIEHKQ</sequence>
<name>A0A2T7B8F2_9ENTR</name>
<organism evidence="2">
    <name type="scientific">Cronobacter turicensis</name>
    <dbReference type="NCBI Taxonomy" id="413502"/>
    <lineage>
        <taxon>Bacteria</taxon>
        <taxon>Pseudomonadati</taxon>
        <taxon>Pseudomonadota</taxon>
        <taxon>Gammaproteobacteria</taxon>
        <taxon>Enterobacterales</taxon>
        <taxon>Enterobacteriaceae</taxon>
        <taxon>Cronobacter</taxon>
    </lineage>
</organism>
<dbReference type="Pfam" id="PF24295">
    <property type="entry name" value="DUF7480"/>
    <property type="match status" value="1"/>
</dbReference>
<protein>
    <recommendedName>
        <fullName evidence="1">DUF7480 domain-containing protein</fullName>
    </recommendedName>
</protein>
<reference evidence="2" key="1">
    <citation type="submission" date="2016-12" db="EMBL/GenBank/DDBJ databases">
        <title>Analysis of the Molecular Diversity Among Cronobacter Species Isolated from Filth Flies Using a Pan Genomic DNA Microarray.</title>
        <authorList>
            <person name="Pava-Ripoll M."/>
            <person name="Tall B."/>
            <person name="Farber J."/>
            <person name="Fanning S."/>
            <person name="Lehner A."/>
            <person name="Stephan R."/>
            <person name="Pagotto F."/>
            <person name="Iverson C."/>
            <person name="Ziobro G."/>
            <person name="Miller A."/>
            <person name="Pearson R."/>
            <person name="Yan Q."/>
            <person name="Kim M."/>
            <person name="Jeong S."/>
            <person name="Park J."/>
            <person name="Jun S."/>
            <person name="Choi H."/>
            <person name="Chung T."/>
            <person name="Yoo Y."/>
            <person name="Park E."/>
            <person name="Hwang S."/>
            <person name="Lee B."/>
            <person name="Sathyamoorthy V."/>
            <person name="Carter L."/>
            <person name="Mammel M."/>
            <person name="Jackson S."/>
            <person name="Kothary M."/>
            <person name="Patel I."/>
            <person name="Grim C."/>
            <person name="Gopinath G."/>
            <person name="Gangiredla J."/>
            <person name="Chase H."/>
        </authorList>
    </citation>
    <scope>NUCLEOTIDE SEQUENCE [LARGE SCALE GENOMIC DNA]</scope>
    <source>
        <strain evidence="2">MOD1-Sh41s</strain>
    </source>
</reference>
<dbReference type="AlphaFoldDB" id="A0A2T7B8F2"/>
<dbReference type="OrthoDB" id="6563411at2"/>
<evidence type="ECO:0000259" key="1">
    <source>
        <dbReference type="Pfam" id="PF24295"/>
    </source>
</evidence>
<dbReference type="RefSeq" id="WP_075197761.1">
    <property type="nucleotide sequence ID" value="NZ_CP187984.1"/>
</dbReference>
<accession>A0A2T7B8F2</accession>